<proteinExistence type="predicted"/>
<dbReference type="InParanoid" id="B9SUT0"/>
<keyword evidence="3" id="KW-1185">Reference proteome</keyword>
<feature type="compositionally biased region" description="Polar residues" evidence="1">
    <location>
        <begin position="15"/>
        <end position="24"/>
    </location>
</feature>
<sequence length="98" mass="10902">MEATSKKKKKLHTEISLQKSSPPDANNREEISDKTNQIAFNDGQAIPEFNNDELVTDNRLIAETGNLGDIQPQQTMTEAGEYGAISAIEQYAFNDDAW</sequence>
<feature type="region of interest" description="Disordered" evidence="1">
    <location>
        <begin position="1"/>
        <end position="32"/>
    </location>
</feature>
<evidence type="ECO:0000313" key="2">
    <source>
        <dbReference type="EMBL" id="EEF32615.1"/>
    </source>
</evidence>
<dbReference type="AlphaFoldDB" id="B9SUT0"/>
<dbReference type="EMBL" id="EQ974154">
    <property type="protein sequence ID" value="EEF32615.1"/>
    <property type="molecule type" value="Genomic_DNA"/>
</dbReference>
<name>B9SUT0_RICCO</name>
<feature type="compositionally biased region" description="Basic residues" evidence="1">
    <location>
        <begin position="1"/>
        <end position="11"/>
    </location>
</feature>
<accession>B9SUT0</accession>
<organism evidence="2 3">
    <name type="scientific">Ricinus communis</name>
    <name type="common">Castor bean</name>
    <dbReference type="NCBI Taxonomy" id="3988"/>
    <lineage>
        <taxon>Eukaryota</taxon>
        <taxon>Viridiplantae</taxon>
        <taxon>Streptophyta</taxon>
        <taxon>Embryophyta</taxon>
        <taxon>Tracheophyta</taxon>
        <taxon>Spermatophyta</taxon>
        <taxon>Magnoliopsida</taxon>
        <taxon>eudicotyledons</taxon>
        <taxon>Gunneridae</taxon>
        <taxon>Pentapetalae</taxon>
        <taxon>rosids</taxon>
        <taxon>fabids</taxon>
        <taxon>Malpighiales</taxon>
        <taxon>Euphorbiaceae</taxon>
        <taxon>Acalyphoideae</taxon>
        <taxon>Acalypheae</taxon>
        <taxon>Ricinus</taxon>
    </lineage>
</organism>
<reference evidence="3" key="1">
    <citation type="journal article" date="2010" name="Nat. Biotechnol.">
        <title>Draft genome sequence of the oilseed species Ricinus communis.</title>
        <authorList>
            <person name="Chan A.P."/>
            <person name="Crabtree J."/>
            <person name="Zhao Q."/>
            <person name="Lorenzi H."/>
            <person name="Orvis J."/>
            <person name="Puiu D."/>
            <person name="Melake-Berhan A."/>
            <person name="Jones K.M."/>
            <person name="Redman J."/>
            <person name="Chen G."/>
            <person name="Cahoon E.B."/>
            <person name="Gedil M."/>
            <person name="Stanke M."/>
            <person name="Haas B.J."/>
            <person name="Wortman J.R."/>
            <person name="Fraser-Liggett C.M."/>
            <person name="Ravel J."/>
            <person name="Rabinowicz P.D."/>
        </authorList>
    </citation>
    <scope>NUCLEOTIDE SEQUENCE [LARGE SCALE GENOMIC DNA]</scope>
    <source>
        <strain evidence="3">cv. Hale</strain>
    </source>
</reference>
<evidence type="ECO:0000256" key="1">
    <source>
        <dbReference type="SAM" id="MobiDB-lite"/>
    </source>
</evidence>
<evidence type="ECO:0000313" key="3">
    <source>
        <dbReference type="Proteomes" id="UP000008311"/>
    </source>
</evidence>
<protein>
    <submittedName>
        <fullName evidence="2">Uncharacterized protein</fullName>
    </submittedName>
</protein>
<dbReference type="Proteomes" id="UP000008311">
    <property type="component" value="Unassembled WGS sequence"/>
</dbReference>
<gene>
    <name evidence="2" type="ORF">RCOM_0574270</name>
</gene>